<dbReference type="InterPro" id="IPR027368">
    <property type="entry name" value="MnmE_dom2"/>
</dbReference>
<feature type="binding site" evidence="6">
    <location>
        <begin position="249"/>
        <end position="255"/>
    </location>
    <ligand>
        <name>GTP</name>
        <dbReference type="ChEBI" id="CHEBI:37565"/>
    </ligand>
</feature>
<dbReference type="GO" id="GO:0002098">
    <property type="term" value="P:tRNA wobble uridine modification"/>
    <property type="evidence" value="ECO:0007669"/>
    <property type="project" value="TreeGrafter"/>
</dbReference>
<keyword evidence="2 6" id="KW-0819">tRNA processing</keyword>
<reference evidence="9" key="1">
    <citation type="submission" date="2020-10" db="EMBL/GenBank/DDBJ databases">
        <authorList>
            <person name="Gilroy R."/>
        </authorList>
    </citation>
    <scope>NUCLEOTIDE SEQUENCE</scope>
    <source>
        <strain evidence="9">ChiBcec16-1751</strain>
    </source>
</reference>
<feature type="binding site" evidence="6">
    <location>
        <position position="234"/>
    </location>
    <ligand>
        <name>Mg(2+)</name>
        <dbReference type="ChEBI" id="CHEBI:18420"/>
    </ligand>
</feature>
<dbReference type="PANTHER" id="PTHR42714">
    <property type="entry name" value="TRNA MODIFICATION GTPASE GTPBP3"/>
    <property type="match status" value="1"/>
</dbReference>
<dbReference type="InterPro" id="IPR027266">
    <property type="entry name" value="TrmE/GcvT-like"/>
</dbReference>
<evidence type="ECO:0000256" key="7">
    <source>
        <dbReference type="RuleBase" id="RU003313"/>
    </source>
</evidence>
<evidence type="ECO:0000259" key="8">
    <source>
        <dbReference type="PROSITE" id="PS51709"/>
    </source>
</evidence>
<evidence type="ECO:0000256" key="5">
    <source>
        <dbReference type="ARBA" id="ARBA00023134"/>
    </source>
</evidence>
<dbReference type="InterPro" id="IPR025867">
    <property type="entry name" value="MnmE_helical"/>
</dbReference>
<name>A0A9D1F7X2_9FIRM</name>
<dbReference type="EMBL" id="DVJJ01000020">
    <property type="protein sequence ID" value="HIS63948.1"/>
    <property type="molecule type" value="Genomic_DNA"/>
</dbReference>
<comment type="similarity">
    <text evidence="1 6 7">Belongs to the TRAFAC class TrmE-Era-EngA-EngB-Septin-like GTPase superfamily. TrmE GTPase family.</text>
</comment>
<feature type="binding site" evidence="6">
    <location>
        <position position="249"/>
    </location>
    <ligand>
        <name>K(+)</name>
        <dbReference type="ChEBI" id="CHEBI:29103"/>
    </ligand>
</feature>
<feature type="binding site" evidence="6">
    <location>
        <position position="254"/>
    </location>
    <ligand>
        <name>K(+)</name>
        <dbReference type="ChEBI" id="CHEBI:29103"/>
    </ligand>
</feature>
<comment type="subcellular location">
    <subcellularLocation>
        <location evidence="6">Cytoplasm</location>
    </subcellularLocation>
</comment>
<dbReference type="CDD" id="cd14858">
    <property type="entry name" value="TrmE_N"/>
    <property type="match status" value="1"/>
</dbReference>
<keyword evidence="5 6" id="KW-0342">GTP-binding</keyword>
<sequence>MSQVIAAISTAPQPGAIGILRLSGDGAIAVADRVFTAASGKPLADTADRRLVLGSLHDTQGRVLDQVLATVSRAPHSYTGEDTAELHCHGSLAVLAAGLQALFAAGAQQAGPGEFTKRAFLNGCLDLSQAEAVIDLIEADTAEAAANAAGQLSGAVRSRIEPLYDRLAGLCAHFHAVLDYPDEDIEDFRNSEITEAVSSAQTDLAALAATYRRGTVLKNGLDAVILGKPNVGKSSLLNALAGYDRVIVTDVAGTTRDAVTEVLKLGSIKLRLTDTAGIRDTDDQIEAMGVERSRQAARKAKLALCVFDGSRPLDDEDQAAMAAAWEAEHAIALLNKQDLPQQVSPADLPFDWVIPLCTKTGEGLDSLERVVEELFPLDLPCDGTLLTNARQAGAVFLASEALERATAALRQGLTPDAVLVDVEEAMELLGQINGRTARTEITDQIFSRFCVGK</sequence>
<dbReference type="GO" id="GO:0046872">
    <property type="term" value="F:metal ion binding"/>
    <property type="evidence" value="ECO:0007669"/>
    <property type="project" value="UniProtKB-KW"/>
</dbReference>
<keyword evidence="6" id="KW-0378">Hydrolase</keyword>
<dbReference type="Gene3D" id="3.40.50.300">
    <property type="entry name" value="P-loop containing nucleotide triphosphate hydrolases"/>
    <property type="match status" value="1"/>
</dbReference>
<feature type="domain" description="TrmE-type G" evidence="8">
    <location>
        <begin position="220"/>
        <end position="376"/>
    </location>
</feature>
<feature type="binding site" evidence="6">
    <location>
        <position position="251"/>
    </location>
    <ligand>
        <name>K(+)</name>
        <dbReference type="ChEBI" id="CHEBI:29103"/>
    </ligand>
</feature>
<dbReference type="InterPro" id="IPR031168">
    <property type="entry name" value="G_TrmE"/>
</dbReference>
<dbReference type="NCBIfam" id="TIGR00450">
    <property type="entry name" value="mnmE_trmE_thdF"/>
    <property type="match status" value="1"/>
</dbReference>
<dbReference type="PANTHER" id="PTHR42714:SF2">
    <property type="entry name" value="TRNA MODIFICATION GTPASE GTPBP3, MITOCHONDRIAL"/>
    <property type="match status" value="1"/>
</dbReference>
<protein>
    <recommendedName>
        <fullName evidence="6">tRNA modification GTPase MnmE</fullName>
        <ecNumber evidence="6">3.6.-.-</ecNumber>
    </recommendedName>
</protein>
<comment type="caution">
    <text evidence="6">Lacks conserved residue(s) required for the propagation of feature annotation.</text>
</comment>
<evidence type="ECO:0000256" key="6">
    <source>
        <dbReference type="HAMAP-Rule" id="MF_00379"/>
    </source>
</evidence>
<dbReference type="PROSITE" id="PS51709">
    <property type="entry name" value="G_TRME"/>
    <property type="match status" value="1"/>
</dbReference>
<evidence type="ECO:0000256" key="4">
    <source>
        <dbReference type="ARBA" id="ARBA00022958"/>
    </source>
</evidence>
<dbReference type="Pfam" id="PF10396">
    <property type="entry name" value="TrmE_N"/>
    <property type="match status" value="1"/>
</dbReference>
<dbReference type="HAMAP" id="MF_00379">
    <property type="entry name" value="GTPase_MnmE"/>
    <property type="match status" value="1"/>
</dbReference>
<dbReference type="InterPro" id="IPR027417">
    <property type="entry name" value="P-loop_NTPase"/>
</dbReference>
<evidence type="ECO:0000313" key="10">
    <source>
        <dbReference type="Proteomes" id="UP000886741"/>
    </source>
</evidence>
<dbReference type="GO" id="GO:0003924">
    <property type="term" value="F:GTPase activity"/>
    <property type="evidence" value="ECO:0007669"/>
    <property type="project" value="UniProtKB-UniRule"/>
</dbReference>
<organism evidence="9 10">
    <name type="scientific">Candidatus Avoscillospira avistercoris</name>
    <dbReference type="NCBI Taxonomy" id="2840707"/>
    <lineage>
        <taxon>Bacteria</taxon>
        <taxon>Bacillati</taxon>
        <taxon>Bacillota</taxon>
        <taxon>Clostridia</taxon>
        <taxon>Eubacteriales</taxon>
        <taxon>Oscillospiraceae</taxon>
        <taxon>Oscillospiraceae incertae sedis</taxon>
        <taxon>Candidatus Avoscillospira</taxon>
    </lineage>
</organism>
<dbReference type="InterPro" id="IPR005225">
    <property type="entry name" value="Small_GTP-bd"/>
</dbReference>
<dbReference type="InterPro" id="IPR018948">
    <property type="entry name" value="GTP-bd_TrmE_N"/>
</dbReference>
<evidence type="ECO:0000256" key="3">
    <source>
        <dbReference type="ARBA" id="ARBA00022741"/>
    </source>
</evidence>
<evidence type="ECO:0000256" key="2">
    <source>
        <dbReference type="ARBA" id="ARBA00022694"/>
    </source>
</evidence>
<dbReference type="Gene3D" id="1.20.120.430">
    <property type="entry name" value="tRNA modification GTPase MnmE domain 2"/>
    <property type="match status" value="1"/>
</dbReference>
<dbReference type="CDD" id="cd04164">
    <property type="entry name" value="trmE"/>
    <property type="match status" value="1"/>
</dbReference>
<dbReference type="SUPFAM" id="SSF116878">
    <property type="entry name" value="TrmE connector domain"/>
    <property type="match status" value="1"/>
</dbReference>
<keyword evidence="3 6" id="KW-0547">Nucleotide-binding</keyword>
<comment type="caution">
    <text evidence="9">The sequence shown here is derived from an EMBL/GenBank/DDBJ whole genome shotgun (WGS) entry which is preliminary data.</text>
</comment>
<evidence type="ECO:0000313" key="9">
    <source>
        <dbReference type="EMBL" id="HIS63948.1"/>
    </source>
</evidence>
<accession>A0A9D1F7X2</accession>
<comment type="function">
    <text evidence="6">Exhibits a very high intrinsic GTPase hydrolysis rate. Involved in the addition of a carboxymethylaminomethyl (cmnm) group at the wobble position (U34) of certain tRNAs, forming tRNA-cmnm(5)s(2)U34.</text>
</comment>
<keyword evidence="4 6" id="KW-0630">Potassium</keyword>
<keyword evidence="6" id="KW-0963">Cytoplasm</keyword>
<feature type="binding site" evidence="6">
    <location>
        <begin position="230"/>
        <end position="235"/>
    </location>
    <ligand>
        <name>GTP</name>
        <dbReference type="ChEBI" id="CHEBI:37565"/>
    </ligand>
</feature>
<dbReference type="AlphaFoldDB" id="A0A9D1F7X2"/>
<feature type="binding site" evidence="6">
    <location>
        <position position="230"/>
    </location>
    <ligand>
        <name>K(+)</name>
        <dbReference type="ChEBI" id="CHEBI:29103"/>
    </ligand>
</feature>
<feature type="binding site" evidence="6">
    <location>
        <position position="255"/>
    </location>
    <ligand>
        <name>Mg(2+)</name>
        <dbReference type="ChEBI" id="CHEBI:18420"/>
    </ligand>
</feature>
<comment type="cofactor">
    <cofactor evidence="6">
        <name>K(+)</name>
        <dbReference type="ChEBI" id="CHEBI:29103"/>
    </cofactor>
    <text evidence="6">Binds 1 potassium ion per subunit.</text>
</comment>
<keyword evidence="6" id="KW-0479">Metal-binding</keyword>
<dbReference type="InterPro" id="IPR006073">
    <property type="entry name" value="GTP-bd"/>
</dbReference>
<proteinExistence type="inferred from homology"/>
<dbReference type="Gene3D" id="3.30.1360.120">
    <property type="entry name" value="Probable tRNA modification gtpase trme, domain 1"/>
    <property type="match status" value="1"/>
</dbReference>
<gene>
    <name evidence="6 9" type="primary">mnmE</name>
    <name evidence="6" type="synonym">trmE</name>
    <name evidence="9" type="ORF">IAA83_01080</name>
</gene>
<reference evidence="9" key="2">
    <citation type="journal article" date="2021" name="PeerJ">
        <title>Extensive microbial diversity within the chicken gut microbiome revealed by metagenomics and culture.</title>
        <authorList>
            <person name="Gilroy R."/>
            <person name="Ravi A."/>
            <person name="Getino M."/>
            <person name="Pursley I."/>
            <person name="Horton D.L."/>
            <person name="Alikhan N.F."/>
            <person name="Baker D."/>
            <person name="Gharbi K."/>
            <person name="Hall N."/>
            <person name="Watson M."/>
            <person name="Adriaenssens E.M."/>
            <person name="Foster-Nyarko E."/>
            <person name="Jarju S."/>
            <person name="Secka A."/>
            <person name="Antonio M."/>
            <person name="Oren A."/>
            <person name="Chaudhuri R.R."/>
            <person name="La Ragione R."/>
            <person name="Hildebrand F."/>
            <person name="Pallen M.J."/>
        </authorList>
    </citation>
    <scope>NUCLEOTIDE SEQUENCE</scope>
    <source>
        <strain evidence="9">ChiBcec16-1751</strain>
    </source>
</reference>
<dbReference type="InterPro" id="IPR004520">
    <property type="entry name" value="GTPase_MnmE"/>
</dbReference>
<dbReference type="GO" id="GO:0005829">
    <property type="term" value="C:cytosol"/>
    <property type="evidence" value="ECO:0007669"/>
    <property type="project" value="TreeGrafter"/>
</dbReference>
<evidence type="ECO:0000256" key="1">
    <source>
        <dbReference type="ARBA" id="ARBA00011043"/>
    </source>
</evidence>
<dbReference type="Pfam" id="PF01926">
    <property type="entry name" value="MMR_HSR1"/>
    <property type="match status" value="1"/>
</dbReference>
<dbReference type="SUPFAM" id="SSF52540">
    <property type="entry name" value="P-loop containing nucleoside triphosphate hydrolases"/>
    <property type="match status" value="1"/>
</dbReference>
<feature type="binding site" evidence="6">
    <location>
        <begin position="274"/>
        <end position="277"/>
    </location>
    <ligand>
        <name>GTP</name>
        <dbReference type="ChEBI" id="CHEBI:37565"/>
    </ligand>
</feature>
<dbReference type="EC" id="3.6.-.-" evidence="6"/>
<dbReference type="Proteomes" id="UP000886741">
    <property type="component" value="Unassembled WGS sequence"/>
</dbReference>
<dbReference type="GO" id="GO:0005525">
    <property type="term" value="F:GTP binding"/>
    <property type="evidence" value="ECO:0007669"/>
    <property type="project" value="UniProtKB-UniRule"/>
</dbReference>
<comment type="subunit">
    <text evidence="6">Homodimer. Heterotetramer of two MnmE and two MnmG subunits.</text>
</comment>
<keyword evidence="6" id="KW-0460">Magnesium</keyword>
<dbReference type="GO" id="GO:0030488">
    <property type="term" value="P:tRNA methylation"/>
    <property type="evidence" value="ECO:0007669"/>
    <property type="project" value="TreeGrafter"/>
</dbReference>
<dbReference type="NCBIfam" id="TIGR00231">
    <property type="entry name" value="small_GTP"/>
    <property type="match status" value="1"/>
</dbReference>
<dbReference type="Pfam" id="PF12631">
    <property type="entry name" value="MnmE_helical"/>
    <property type="match status" value="1"/>
</dbReference>